<name>A0A8J2RP43_9CRUS</name>
<keyword evidence="4" id="KW-0862">Zinc</keyword>
<feature type="compositionally biased region" description="Basic residues" evidence="7">
    <location>
        <begin position="1"/>
        <end position="12"/>
    </location>
</feature>
<dbReference type="Gene3D" id="3.40.140.10">
    <property type="entry name" value="Cytidine Deaminase, domain 2"/>
    <property type="match status" value="1"/>
</dbReference>
<dbReference type="GO" id="GO:0043130">
    <property type="term" value="F:ubiquitin binding"/>
    <property type="evidence" value="ECO:0007669"/>
    <property type="project" value="TreeGrafter"/>
</dbReference>
<accession>A0A8J2RP43</accession>
<evidence type="ECO:0000256" key="6">
    <source>
        <dbReference type="ARBA" id="ARBA00074519"/>
    </source>
</evidence>
<dbReference type="Pfam" id="PF05021">
    <property type="entry name" value="NPL4"/>
    <property type="match status" value="1"/>
</dbReference>
<protein>
    <recommendedName>
        <fullName evidence="6">Nuclear protein localization protein 4 homolog</fullName>
    </recommendedName>
</protein>
<evidence type="ECO:0000256" key="5">
    <source>
        <dbReference type="ARBA" id="ARBA00060618"/>
    </source>
</evidence>
<dbReference type="PIRSF" id="PIRSF010052">
    <property type="entry name" value="Polyub_prc_Npl4"/>
    <property type="match status" value="1"/>
</dbReference>
<dbReference type="SMART" id="SM00547">
    <property type="entry name" value="ZnF_RBZ"/>
    <property type="match status" value="1"/>
</dbReference>
<dbReference type="EMBL" id="CAKKLH010000282">
    <property type="protein sequence ID" value="CAH0108249.1"/>
    <property type="molecule type" value="Genomic_DNA"/>
</dbReference>
<comment type="caution">
    <text evidence="9">The sequence shown here is derived from an EMBL/GenBank/DDBJ whole genome shotgun (WGS) entry which is preliminary data.</text>
</comment>
<dbReference type="FunFam" id="3.40.140.10:FF:000012">
    <property type="entry name" value="nuclear protein localization protein 4 homolog"/>
    <property type="match status" value="1"/>
</dbReference>
<dbReference type="GO" id="GO:0031625">
    <property type="term" value="F:ubiquitin protein ligase binding"/>
    <property type="evidence" value="ECO:0007669"/>
    <property type="project" value="TreeGrafter"/>
</dbReference>
<dbReference type="InterPro" id="IPR016563">
    <property type="entry name" value="Npl4"/>
</dbReference>
<dbReference type="Gene3D" id="2.30.30.380">
    <property type="entry name" value="Zn-finger domain of Sec23/24"/>
    <property type="match status" value="1"/>
</dbReference>
<dbReference type="Gene3D" id="3.10.20.90">
    <property type="entry name" value="Phosphatidylinositol 3-kinase Catalytic Subunit, Chain A, domain 1"/>
    <property type="match status" value="1"/>
</dbReference>
<keyword evidence="10" id="KW-1185">Reference proteome</keyword>
<dbReference type="InterPro" id="IPR007716">
    <property type="entry name" value="NPL4_Zn-bd_put"/>
</dbReference>
<evidence type="ECO:0000256" key="3">
    <source>
        <dbReference type="ARBA" id="ARBA00022771"/>
    </source>
</evidence>
<dbReference type="Proteomes" id="UP000789390">
    <property type="component" value="Unassembled WGS sequence"/>
</dbReference>
<dbReference type="PROSITE" id="PS01358">
    <property type="entry name" value="ZF_RANBP2_1"/>
    <property type="match status" value="1"/>
</dbReference>
<organism evidence="9 10">
    <name type="scientific">Daphnia galeata</name>
    <dbReference type="NCBI Taxonomy" id="27404"/>
    <lineage>
        <taxon>Eukaryota</taxon>
        <taxon>Metazoa</taxon>
        <taxon>Ecdysozoa</taxon>
        <taxon>Arthropoda</taxon>
        <taxon>Crustacea</taxon>
        <taxon>Branchiopoda</taxon>
        <taxon>Diplostraca</taxon>
        <taxon>Cladocera</taxon>
        <taxon>Anomopoda</taxon>
        <taxon>Daphniidae</taxon>
        <taxon>Daphnia</taxon>
    </lineage>
</organism>
<dbReference type="InterPro" id="IPR001876">
    <property type="entry name" value="Znf_RanBP2"/>
</dbReference>
<dbReference type="PANTHER" id="PTHR12710:SF0">
    <property type="entry name" value="NUCLEAR PROTEIN LOCALIZATION PROTEIN 4 HOMOLOG"/>
    <property type="match status" value="1"/>
</dbReference>
<evidence type="ECO:0000256" key="7">
    <source>
        <dbReference type="SAM" id="MobiDB-lite"/>
    </source>
</evidence>
<dbReference type="InterPro" id="IPR024682">
    <property type="entry name" value="Npl4_Ub-like_dom"/>
</dbReference>
<dbReference type="AlphaFoldDB" id="A0A8J2RP43"/>
<dbReference type="InterPro" id="IPR029071">
    <property type="entry name" value="Ubiquitin-like_domsf"/>
</dbReference>
<evidence type="ECO:0000256" key="1">
    <source>
        <dbReference type="ARBA" id="ARBA00011025"/>
    </source>
</evidence>
<dbReference type="InterPro" id="IPR007717">
    <property type="entry name" value="NPL4_C"/>
</dbReference>
<dbReference type="OrthoDB" id="10251089at2759"/>
<sequence length="657" mass="73876">MAFKKFRNRKKSSPSSMLRVQSPEGTRRVDVDSVTVTRELFEKVTNTFGNIEYSFALYCRRDKSQEIVSSNVKTIASYGLNHGDMIYLSPTAGAVQHAENDTGILKVKNGVNISSSTTFFPSTSSSMPGSKIPIRSNVEEDQVDVLLQKMDGTVKRKRDPKNCLHGENSSCIHCLPLEPYDASYLKDLNVKHMSFHAYLRKLSSGLDGGKYANLENISCQIKPGCTGHPPWPKGVCSKCQPKAITLNSQAYRHVDNVVFENPNLVEQFLHYWRVTGWQRIGFLYGRFDIHLDVPLGIKGIVAAIYEPPQESTRDSVRLLPDSRQSVVDRVAAKLGLQCIGWIFTDLVAEDVSKGTVRHFRNSETHFLSAQECIMAGHFQSLHPNPCRLSSDGFFGSKFVTVCVTGDSQNQVHMEGYQVSNQCQALVRDECLVPTKDAPELAYVRQSTAEKYIPDVYYKNMSEKIRVDSDRYVYFSIQEKDSYGNEVTRDARPLPVEYLLVDVPVSTPLEPIFTFTACSRQPFPIENRLIDGHLQDLSALDSYLKQNRQNFLEAASDFHFLIYVATMDMLPLMENMDPLLEAIRSKDAEAANRWASGEQWSTVRQLLAHADQMSTPGQPMEEGATGDVVGKSWTCLHCTFINMPNLSSCEICNLPHQI</sequence>
<reference evidence="9" key="1">
    <citation type="submission" date="2021-11" db="EMBL/GenBank/DDBJ databases">
        <authorList>
            <person name="Schell T."/>
        </authorList>
    </citation>
    <scope>NUCLEOTIDE SEQUENCE</scope>
    <source>
        <strain evidence="9">M5</strain>
    </source>
</reference>
<dbReference type="InterPro" id="IPR036443">
    <property type="entry name" value="Znf_RanBP2_sf"/>
</dbReference>
<dbReference type="SUPFAM" id="SSF54236">
    <property type="entry name" value="Ubiquitin-like"/>
    <property type="match status" value="1"/>
</dbReference>
<dbReference type="PROSITE" id="PS50249">
    <property type="entry name" value="MPN"/>
    <property type="match status" value="1"/>
</dbReference>
<dbReference type="CDD" id="cd08061">
    <property type="entry name" value="MPN_NPL4"/>
    <property type="match status" value="1"/>
</dbReference>
<keyword evidence="2" id="KW-0479">Metal-binding</keyword>
<feature type="region of interest" description="Disordered" evidence="7">
    <location>
        <begin position="1"/>
        <end position="24"/>
    </location>
</feature>
<evidence type="ECO:0000313" key="9">
    <source>
        <dbReference type="EMBL" id="CAH0108249.1"/>
    </source>
</evidence>
<comment type="similarity">
    <text evidence="1">Belongs to the NPL4 family.</text>
</comment>
<dbReference type="InterPro" id="IPR037518">
    <property type="entry name" value="MPN"/>
</dbReference>
<comment type="pathway">
    <text evidence="5">Protein degradation; proteasomal ubiquitin-dependent pathway.</text>
</comment>
<evidence type="ECO:0000259" key="8">
    <source>
        <dbReference type="PROSITE" id="PS50249"/>
    </source>
</evidence>
<evidence type="ECO:0000256" key="2">
    <source>
        <dbReference type="ARBA" id="ARBA00022723"/>
    </source>
</evidence>
<evidence type="ECO:0000256" key="4">
    <source>
        <dbReference type="ARBA" id="ARBA00022833"/>
    </source>
</evidence>
<evidence type="ECO:0000313" key="10">
    <source>
        <dbReference type="Proteomes" id="UP000789390"/>
    </source>
</evidence>
<dbReference type="GO" id="GO:0006511">
    <property type="term" value="P:ubiquitin-dependent protein catabolic process"/>
    <property type="evidence" value="ECO:0007669"/>
    <property type="project" value="InterPro"/>
</dbReference>
<dbReference type="Pfam" id="PF11543">
    <property type="entry name" value="UN_NPL4"/>
    <property type="match status" value="1"/>
</dbReference>
<feature type="domain" description="MPN" evidence="8">
    <location>
        <begin position="257"/>
        <end position="394"/>
    </location>
</feature>
<dbReference type="PANTHER" id="PTHR12710">
    <property type="entry name" value="NUCLEAR PROTEIN LOCALIZATION 4"/>
    <property type="match status" value="1"/>
</dbReference>
<dbReference type="GO" id="GO:0008270">
    <property type="term" value="F:zinc ion binding"/>
    <property type="evidence" value="ECO:0007669"/>
    <property type="project" value="UniProtKB-KW"/>
</dbReference>
<dbReference type="Pfam" id="PF05020">
    <property type="entry name" value="zf-NPL4"/>
    <property type="match status" value="1"/>
</dbReference>
<dbReference type="GO" id="GO:0005634">
    <property type="term" value="C:nucleus"/>
    <property type="evidence" value="ECO:0007669"/>
    <property type="project" value="TreeGrafter"/>
</dbReference>
<proteinExistence type="inferred from homology"/>
<dbReference type="SUPFAM" id="SSF90209">
    <property type="entry name" value="Ran binding protein zinc finger-like"/>
    <property type="match status" value="1"/>
</dbReference>
<gene>
    <name evidence="9" type="ORF">DGAL_LOCUS11618</name>
</gene>
<keyword evidence="3" id="KW-0863">Zinc-finger</keyword>